<evidence type="ECO:0000259" key="1">
    <source>
        <dbReference type="Pfam" id="PF08241"/>
    </source>
</evidence>
<dbReference type="OrthoDB" id="3896938at2"/>
<name>A0A420B7U6_SPHD1</name>
<dbReference type="InterPro" id="IPR013216">
    <property type="entry name" value="Methyltransf_11"/>
</dbReference>
<dbReference type="Pfam" id="PF08241">
    <property type="entry name" value="Methyltransf_11"/>
    <property type="match status" value="1"/>
</dbReference>
<dbReference type="GO" id="GO:0032259">
    <property type="term" value="P:methylation"/>
    <property type="evidence" value="ECO:0007669"/>
    <property type="project" value="UniProtKB-KW"/>
</dbReference>
<keyword evidence="2" id="KW-0808">Transferase</keyword>
<reference evidence="2 3" key="1">
    <citation type="submission" date="2018-09" db="EMBL/GenBank/DDBJ databases">
        <title>Genomic Encyclopedia of Type Strains, Phase III (KMG-III): the genomes of soil and plant-associated and newly described type strains.</title>
        <authorList>
            <person name="Whitman W."/>
        </authorList>
    </citation>
    <scope>NUCLEOTIDE SEQUENCE [LARGE SCALE GENOMIC DNA]</scope>
    <source>
        <strain evidence="2 3">CECT 7938</strain>
    </source>
</reference>
<dbReference type="EMBL" id="RAPY01000002">
    <property type="protein sequence ID" value="RKE52718.1"/>
    <property type="molecule type" value="Genomic_DNA"/>
</dbReference>
<dbReference type="Proteomes" id="UP000286246">
    <property type="component" value="Unassembled WGS sequence"/>
</dbReference>
<dbReference type="SUPFAM" id="SSF53335">
    <property type="entry name" value="S-adenosyl-L-methionine-dependent methyltransferases"/>
    <property type="match status" value="1"/>
</dbReference>
<dbReference type="CDD" id="cd02440">
    <property type="entry name" value="AdoMet_MTases"/>
    <property type="match status" value="1"/>
</dbReference>
<dbReference type="RefSeq" id="WP_120259729.1">
    <property type="nucleotide sequence ID" value="NZ_RAPY01000002.1"/>
</dbReference>
<gene>
    <name evidence="2" type="ORF">DFQ12_2961</name>
</gene>
<dbReference type="Gene3D" id="3.40.50.150">
    <property type="entry name" value="Vaccinia Virus protein VP39"/>
    <property type="match status" value="1"/>
</dbReference>
<evidence type="ECO:0000313" key="3">
    <source>
        <dbReference type="Proteomes" id="UP000286246"/>
    </source>
</evidence>
<sequence>MTCPFCFGIHTDLLPVGVDHPVIVRKKIIGAGYRFVKCPTCGSKDRDRLVYTFLVDYLGVFKKQFSILHIAPEKVILKRLTGHVYDYVTGDIDLSRYSKSDNIRQTDLLNTGFSDCRFDLIICNHVLEHIVDEQRALQEIKRILRVGGSAILQVPISPLLQITEEDPKIITNKDRLEHFGQHDHVRLYGIDYEDRLKKIGFKLQSFSLFEKYPNFGLNPEEKLYLASKSDD</sequence>
<feature type="domain" description="Methyltransferase type 11" evidence="1">
    <location>
        <begin position="94"/>
        <end position="151"/>
    </location>
</feature>
<proteinExistence type="predicted"/>
<comment type="caution">
    <text evidence="2">The sequence shown here is derived from an EMBL/GenBank/DDBJ whole genome shotgun (WGS) entry which is preliminary data.</text>
</comment>
<dbReference type="AlphaFoldDB" id="A0A420B7U6"/>
<evidence type="ECO:0000313" key="2">
    <source>
        <dbReference type="EMBL" id="RKE52718.1"/>
    </source>
</evidence>
<dbReference type="InterPro" id="IPR029063">
    <property type="entry name" value="SAM-dependent_MTases_sf"/>
</dbReference>
<keyword evidence="3" id="KW-1185">Reference proteome</keyword>
<organism evidence="2 3">
    <name type="scientific">Sphingobacterium detergens</name>
    <dbReference type="NCBI Taxonomy" id="1145106"/>
    <lineage>
        <taxon>Bacteria</taxon>
        <taxon>Pseudomonadati</taxon>
        <taxon>Bacteroidota</taxon>
        <taxon>Sphingobacteriia</taxon>
        <taxon>Sphingobacteriales</taxon>
        <taxon>Sphingobacteriaceae</taxon>
        <taxon>Sphingobacterium</taxon>
    </lineage>
</organism>
<accession>A0A420B7U6</accession>
<keyword evidence="2" id="KW-0489">Methyltransferase</keyword>
<protein>
    <submittedName>
        <fullName evidence="2">Methyltransferase family protein</fullName>
    </submittedName>
</protein>
<dbReference type="GO" id="GO:0008757">
    <property type="term" value="F:S-adenosylmethionine-dependent methyltransferase activity"/>
    <property type="evidence" value="ECO:0007669"/>
    <property type="project" value="InterPro"/>
</dbReference>